<organism evidence="3 4">
    <name type="scientific">Candida theae</name>
    <dbReference type="NCBI Taxonomy" id="1198502"/>
    <lineage>
        <taxon>Eukaryota</taxon>
        <taxon>Fungi</taxon>
        <taxon>Dikarya</taxon>
        <taxon>Ascomycota</taxon>
        <taxon>Saccharomycotina</taxon>
        <taxon>Pichiomycetes</taxon>
        <taxon>Debaryomycetaceae</taxon>
        <taxon>Candida/Lodderomyces clade</taxon>
        <taxon>Candida</taxon>
    </lineage>
</organism>
<feature type="domain" description="SPIN90/Ldb17 leucine-rich" evidence="2">
    <location>
        <begin position="305"/>
        <end position="446"/>
    </location>
</feature>
<feature type="region of interest" description="Disordered" evidence="1">
    <location>
        <begin position="682"/>
        <end position="721"/>
    </location>
</feature>
<evidence type="ECO:0000313" key="3">
    <source>
        <dbReference type="EMBL" id="KAI5955515.1"/>
    </source>
</evidence>
<feature type="compositionally biased region" description="Low complexity" evidence="1">
    <location>
        <begin position="689"/>
        <end position="699"/>
    </location>
</feature>
<dbReference type="EMBL" id="JAIHNG010000130">
    <property type="protein sequence ID" value="KAI5955515.1"/>
    <property type="molecule type" value="Genomic_DNA"/>
</dbReference>
<keyword evidence="4" id="KW-1185">Reference proteome</keyword>
<feature type="compositionally biased region" description="Pro residues" evidence="1">
    <location>
        <begin position="710"/>
        <end position="721"/>
    </location>
</feature>
<dbReference type="InterPro" id="IPR030125">
    <property type="entry name" value="SPIN90/Ldb17"/>
</dbReference>
<sequence>MSRISSSSSAQRDENYATYSPTFSPPPRASTTSLSFASITALPTPERDYFDEEISLVLINSDSQECNENFSIFIKCIVDNIYNNTGSKPTYESLSLYALKLLTSNLFVKNFKFCIGKILAFLETFTTVTNYRLEFTEDGNSESDWEVNDQVAYEAECLKEFLCITLLLLLKLKNTSNDQEFIDDSSDISSASSATSNSLDLVNCENVFKTLEQCRFVFIMSQFISTQIKAVAKDESSFVILKFGCDIIFEYFYYVEVLSPTEFTDLTFNNNEVIVNIIKHLLSSEGFNNYDLENGDDFHNEARLVAYEELKLLLLINEQFLMSSYSRHDHSNKVFEELIHNDNNTKSNVNNIVGFINLLIYHLNREESQIIILLILKFLYLVFTTSFTAKLIYRNDLKILLDIFIRELDNLQHKDNILIVTYLRVLYPILMFSELNECGGYKSQQLYNVLSNIVVNSGPKSADDSSEGKIIMDLAIKCMDVKWLKNSMSPHKAKHNSTSGDGNSSQFEKEKNNSPEITSPEDLKSIDRDSSRLFTRIASVRSSSRSDYHKHTTQHNFLERKNSEKLNSSKTREEGQATSPSIFMDNNNNVFLTDFDKICTIGDKSGKSSTLTGLDLNGLPAKAKNKKANNINGHGGGGASDSSNDNGFEFRDANILDLPNEYLLSKPLPKLPIPEKRQRNLYQNTTLASSSSSLDSNSSIKQKALRKKAPPPPPPPPRRRR</sequence>
<feature type="region of interest" description="Disordered" evidence="1">
    <location>
        <begin position="541"/>
        <end position="582"/>
    </location>
</feature>
<evidence type="ECO:0000313" key="4">
    <source>
        <dbReference type="Proteomes" id="UP001204833"/>
    </source>
</evidence>
<feature type="region of interest" description="Disordered" evidence="1">
    <location>
        <begin position="1"/>
        <end position="31"/>
    </location>
</feature>
<dbReference type="Proteomes" id="UP001204833">
    <property type="component" value="Unassembled WGS sequence"/>
</dbReference>
<dbReference type="RefSeq" id="XP_051607858.1">
    <property type="nucleotide sequence ID" value="XM_051753088.1"/>
</dbReference>
<dbReference type="GO" id="GO:0071933">
    <property type="term" value="F:Arp2/3 complex binding"/>
    <property type="evidence" value="ECO:0007669"/>
    <property type="project" value="TreeGrafter"/>
</dbReference>
<name>A0AAD5BCN9_9ASCO</name>
<proteinExistence type="predicted"/>
<dbReference type="PANTHER" id="PTHR13357">
    <property type="entry name" value="SH3 ADAPTER PROTEIN SPIN90 NCK INTERACTING PROTEIN WITH SH3 DOMAIN"/>
    <property type="match status" value="1"/>
</dbReference>
<feature type="compositionally biased region" description="Polar residues" evidence="1">
    <location>
        <begin position="496"/>
        <end position="506"/>
    </location>
</feature>
<reference evidence="3 4" key="1">
    <citation type="journal article" date="2022" name="DNA Res.">
        <title>Genome analysis of five recently described species of the CUG-Ser clade uncovers Candida theae as a new hybrid lineage with pathogenic potential in the Candida parapsilosis species complex.</title>
        <authorList>
            <person name="Mixao V."/>
            <person name="Del Olmo V."/>
            <person name="Hegedusova E."/>
            <person name="Saus E."/>
            <person name="Pryszcz L."/>
            <person name="Cillingova A."/>
            <person name="Nosek J."/>
            <person name="Gabaldon T."/>
        </authorList>
    </citation>
    <scope>NUCLEOTIDE SEQUENCE [LARGE SCALE GENOMIC DNA]</scope>
    <source>
        <strain evidence="3 4">CBS 12239</strain>
    </source>
</reference>
<dbReference type="GO" id="GO:0030479">
    <property type="term" value="C:actin cortical patch"/>
    <property type="evidence" value="ECO:0007669"/>
    <property type="project" value="TreeGrafter"/>
</dbReference>
<evidence type="ECO:0000259" key="2">
    <source>
        <dbReference type="Pfam" id="PF09431"/>
    </source>
</evidence>
<dbReference type="GO" id="GO:0051666">
    <property type="term" value="P:actin cortical patch localization"/>
    <property type="evidence" value="ECO:0007669"/>
    <property type="project" value="TreeGrafter"/>
</dbReference>
<comment type="caution">
    <text evidence="3">The sequence shown here is derived from an EMBL/GenBank/DDBJ whole genome shotgun (WGS) entry which is preliminary data.</text>
</comment>
<accession>A0AAD5BCN9</accession>
<evidence type="ECO:0000256" key="1">
    <source>
        <dbReference type="SAM" id="MobiDB-lite"/>
    </source>
</evidence>
<dbReference type="PANTHER" id="PTHR13357:SF1">
    <property type="entry name" value="NCK-INTERACTING PROTEIN WITH SH3 DOMAIN"/>
    <property type="match status" value="1"/>
</dbReference>
<dbReference type="GO" id="GO:0000147">
    <property type="term" value="P:actin cortical patch assembly"/>
    <property type="evidence" value="ECO:0007669"/>
    <property type="project" value="TreeGrafter"/>
</dbReference>
<feature type="region of interest" description="Disordered" evidence="1">
    <location>
        <begin position="489"/>
        <end position="525"/>
    </location>
</feature>
<dbReference type="GO" id="GO:0006897">
    <property type="term" value="P:endocytosis"/>
    <property type="evidence" value="ECO:0007669"/>
    <property type="project" value="TreeGrafter"/>
</dbReference>
<dbReference type="AlphaFoldDB" id="A0AAD5BCN9"/>
<dbReference type="Pfam" id="PF09431">
    <property type="entry name" value="SPIN90_LRD"/>
    <property type="match status" value="1"/>
</dbReference>
<feature type="region of interest" description="Disordered" evidence="1">
    <location>
        <begin position="625"/>
        <end position="645"/>
    </location>
</feature>
<dbReference type="GeneID" id="76151705"/>
<protein>
    <submittedName>
        <fullName evidence="3">LDB17</fullName>
    </submittedName>
</protein>
<dbReference type="InterPro" id="IPR018556">
    <property type="entry name" value="SPIN90/Ldb17_LRD"/>
</dbReference>
<gene>
    <name evidence="3" type="ORF">KGF57_003647</name>
</gene>